<proteinExistence type="predicted"/>
<organism evidence="2 3">
    <name type="scientific">Acidocella aromatica</name>
    <dbReference type="NCBI Taxonomy" id="1303579"/>
    <lineage>
        <taxon>Bacteria</taxon>
        <taxon>Pseudomonadati</taxon>
        <taxon>Pseudomonadota</taxon>
        <taxon>Alphaproteobacteria</taxon>
        <taxon>Acetobacterales</taxon>
        <taxon>Acidocellaceae</taxon>
        <taxon>Acidocella</taxon>
    </lineage>
</organism>
<dbReference type="RefSeq" id="WP_183265958.1">
    <property type="nucleotide sequence ID" value="NZ_JACHFJ010000003.1"/>
</dbReference>
<feature type="transmembrane region" description="Helical" evidence="1">
    <location>
        <begin position="248"/>
        <end position="270"/>
    </location>
</feature>
<evidence type="ECO:0000313" key="3">
    <source>
        <dbReference type="Proteomes" id="UP000553706"/>
    </source>
</evidence>
<name>A0A840VL57_9PROT</name>
<dbReference type="EMBL" id="JACHFJ010000003">
    <property type="protein sequence ID" value="MBB5372949.1"/>
    <property type="molecule type" value="Genomic_DNA"/>
</dbReference>
<dbReference type="Proteomes" id="UP000553706">
    <property type="component" value="Unassembled WGS sequence"/>
</dbReference>
<evidence type="ECO:0000313" key="2">
    <source>
        <dbReference type="EMBL" id="MBB5372949.1"/>
    </source>
</evidence>
<evidence type="ECO:0008006" key="4">
    <source>
        <dbReference type="Google" id="ProtNLM"/>
    </source>
</evidence>
<reference evidence="2 3" key="1">
    <citation type="submission" date="2020-08" db="EMBL/GenBank/DDBJ databases">
        <title>Genomic Encyclopedia of Type Strains, Phase IV (KMG-IV): sequencing the most valuable type-strain genomes for metagenomic binning, comparative biology and taxonomic classification.</title>
        <authorList>
            <person name="Goeker M."/>
        </authorList>
    </citation>
    <scope>NUCLEOTIDE SEQUENCE [LARGE SCALE GENOMIC DNA]</scope>
    <source>
        <strain evidence="2 3">DSM 27026</strain>
    </source>
</reference>
<feature type="transmembrane region" description="Helical" evidence="1">
    <location>
        <begin position="371"/>
        <end position="388"/>
    </location>
</feature>
<keyword evidence="1" id="KW-0472">Membrane</keyword>
<comment type="caution">
    <text evidence="2">The sequence shown here is derived from an EMBL/GenBank/DDBJ whole genome shotgun (WGS) entry which is preliminary data.</text>
</comment>
<keyword evidence="1" id="KW-1133">Transmembrane helix</keyword>
<feature type="transmembrane region" description="Helical" evidence="1">
    <location>
        <begin position="96"/>
        <end position="115"/>
    </location>
</feature>
<feature type="transmembrane region" description="Helical" evidence="1">
    <location>
        <begin position="143"/>
        <end position="161"/>
    </location>
</feature>
<dbReference type="AlphaFoldDB" id="A0A840VL57"/>
<sequence>MAYRYRISAIGLAALAVFAALHALALRFYEFFTRVQDGVAKAHPFVDTLAVLQAGGCWRAGVDVYHPSACLDGGVFNYSPVLLRIGLLGLGPHDTLAVGLLLCLAFLAALALLPAPARGGEFRLRLAASLSPASYYALEQGNLDAGLFAAVALAVWLLWRVPKLRLAAYGIFALGAAAKFYPVSCFVLALREKRRVVLALAGAGLAGLAFVAWRYGHGVAAALAIIPSGTPFRASFGRIDLPRGLAMLHLLHFPPGAVSWAMAAGMLGGGWTLRKGWARALAALDEGRRLYLVTGAVVTLFCFLAAQNIEYRAVYLLLTLPGLWLLGRRRLLATILLLLWEAVPRALISGLVQPYLPAGPAVWFWLLREGLWWWVALEFTALSFAFVARQAPRLFRVKN</sequence>
<gene>
    <name evidence="2" type="ORF">HNP71_001200</name>
</gene>
<evidence type="ECO:0000256" key="1">
    <source>
        <dbReference type="SAM" id="Phobius"/>
    </source>
</evidence>
<feature type="transmembrane region" description="Helical" evidence="1">
    <location>
        <begin position="290"/>
        <end position="309"/>
    </location>
</feature>
<feature type="transmembrane region" description="Helical" evidence="1">
    <location>
        <begin position="167"/>
        <end position="189"/>
    </location>
</feature>
<protein>
    <recommendedName>
        <fullName evidence="4">DUF2029 domain-containing protein</fullName>
    </recommendedName>
</protein>
<accession>A0A840VL57</accession>
<feature type="transmembrane region" description="Helical" evidence="1">
    <location>
        <begin position="196"/>
        <end position="213"/>
    </location>
</feature>
<keyword evidence="1" id="KW-0812">Transmembrane</keyword>
<feature type="transmembrane region" description="Helical" evidence="1">
    <location>
        <begin position="330"/>
        <end position="351"/>
    </location>
</feature>
<keyword evidence="3" id="KW-1185">Reference proteome</keyword>